<feature type="transmembrane region" description="Helical" evidence="6">
    <location>
        <begin position="179"/>
        <end position="198"/>
    </location>
</feature>
<keyword evidence="4 6" id="KW-1133">Transmembrane helix</keyword>
<dbReference type="Pfam" id="PF01810">
    <property type="entry name" value="LysE"/>
    <property type="match status" value="1"/>
</dbReference>
<evidence type="ECO:0000256" key="5">
    <source>
        <dbReference type="ARBA" id="ARBA00023136"/>
    </source>
</evidence>
<feature type="transmembrane region" description="Helical" evidence="6">
    <location>
        <begin position="34"/>
        <end position="52"/>
    </location>
</feature>
<evidence type="ECO:0000256" key="6">
    <source>
        <dbReference type="SAM" id="Phobius"/>
    </source>
</evidence>
<feature type="transmembrane region" description="Helical" evidence="6">
    <location>
        <begin position="138"/>
        <end position="159"/>
    </location>
</feature>
<comment type="subcellular location">
    <subcellularLocation>
        <location evidence="1">Cell membrane</location>
        <topology evidence="1">Multi-pass membrane protein</topology>
    </subcellularLocation>
</comment>
<evidence type="ECO:0000256" key="3">
    <source>
        <dbReference type="ARBA" id="ARBA00022692"/>
    </source>
</evidence>
<keyword evidence="3 6" id="KW-0812">Transmembrane</keyword>
<dbReference type="Proteomes" id="UP001156690">
    <property type="component" value="Unassembled WGS sequence"/>
</dbReference>
<gene>
    <name evidence="7" type="ORF">GCM10007932_53890</name>
</gene>
<accession>A0AAV5NZC0</accession>
<feature type="transmembrane region" description="Helical" evidence="6">
    <location>
        <begin position="6"/>
        <end position="27"/>
    </location>
</feature>
<dbReference type="InterPro" id="IPR001123">
    <property type="entry name" value="LeuE-type"/>
</dbReference>
<reference evidence="8" key="1">
    <citation type="journal article" date="2019" name="Int. J. Syst. Evol. Microbiol.">
        <title>The Global Catalogue of Microorganisms (GCM) 10K type strain sequencing project: providing services to taxonomists for standard genome sequencing and annotation.</title>
        <authorList>
            <consortium name="The Broad Institute Genomics Platform"/>
            <consortium name="The Broad Institute Genome Sequencing Center for Infectious Disease"/>
            <person name="Wu L."/>
            <person name="Ma J."/>
        </authorList>
    </citation>
    <scope>NUCLEOTIDE SEQUENCE [LARGE SCALE GENOMIC DNA]</scope>
    <source>
        <strain evidence="8">NBRC 15640</strain>
    </source>
</reference>
<protein>
    <submittedName>
        <fullName evidence="7">Lysine transporter LysE</fullName>
    </submittedName>
</protein>
<feature type="transmembrane region" description="Helical" evidence="6">
    <location>
        <begin position="64"/>
        <end position="81"/>
    </location>
</feature>
<sequence length="200" mass="21424">MLEIFAYAIGVMYTPGPVNLLGLNGGLQSNTKRYLGFFAGVGTAMFILFVSISWAGKTLIPTQWLPYVALIGCSYILYIAWKLHTSDVSSLNVGDKTEKILSFKDGVLIQLLNPKAPAVVLPVAAVQFPASGIVGMDAVLWSGIFAVLAFGAPTSYSILGEVLGHKLKNPNVFSAFNRILAWLLVAVAISLGFETICIPK</sequence>
<dbReference type="GO" id="GO:0005886">
    <property type="term" value="C:plasma membrane"/>
    <property type="evidence" value="ECO:0007669"/>
    <property type="project" value="UniProtKB-SubCell"/>
</dbReference>
<evidence type="ECO:0000313" key="8">
    <source>
        <dbReference type="Proteomes" id="UP001156690"/>
    </source>
</evidence>
<name>A0AAV5NZC0_9VIBR</name>
<dbReference type="EMBL" id="BSNX01000075">
    <property type="protein sequence ID" value="GLQ76026.1"/>
    <property type="molecule type" value="Genomic_DNA"/>
</dbReference>
<evidence type="ECO:0000256" key="1">
    <source>
        <dbReference type="ARBA" id="ARBA00004651"/>
    </source>
</evidence>
<keyword evidence="2" id="KW-1003">Cell membrane</keyword>
<evidence type="ECO:0000313" key="7">
    <source>
        <dbReference type="EMBL" id="GLQ76026.1"/>
    </source>
</evidence>
<evidence type="ECO:0000256" key="2">
    <source>
        <dbReference type="ARBA" id="ARBA00022475"/>
    </source>
</evidence>
<organism evidence="7 8">
    <name type="scientific">Vibrio penaeicida</name>
    <dbReference type="NCBI Taxonomy" id="104609"/>
    <lineage>
        <taxon>Bacteria</taxon>
        <taxon>Pseudomonadati</taxon>
        <taxon>Pseudomonadota</taxon>
        <taxon>Gammaproteobacteria</taxon>
        <taxon>Vibrionales</taxon>
        <taxon>Vibrionaceae</taxon>
        <taxon>Vibrio</taxon>
    </lineage>
</organism>
<keyword evidence="5 6" id="KW-0472">Membrane</keyword>
<dbReference type="AlphaFoldDB" id="A0AAV5NZC0"/>
<dbReference type="PANTHER" id="PTHR30086">
    <property type="entry name" value="ARGININE EXPORTER PROTEIN ARGO"/>
    <property type="match status" value="1"/>
</dbReference>
<dbReference type="RefSeq" id="WP_126607685.1">
    <property type="nucleotide sequence ID" value="NZ_AP025145.1"/>
</dbReference>
<dbReference type="GO" id="GO:0015171">
    <property type="term" value="F:amino acid transmembrane transporter activity"/>
    <property type="evidence" value="ECO:0007669"/>
    <property type="project" value="TreeGrafter"/>
</dbReference>
<proteinExistence type="predicted"/>
<keyword evidence="8" id="KW-1185">Reference proteome</keyword>
<dbReference type="PANTHER" id="PTHR30086:SF20">
    <property type="entry name" value="ARGININE EXPORTER PROTEIN ARGO-RELATED"/>
    <property type="match status" value="1"/>
</dbReference>
<evidence type="ECO:0000256" key="4">
    <source>
        <dbReference type="ARBA" id="ARBA00022989"/>
    </source>
</evidence>
<comment type="caution">
    <text evidence="7">The sequence shown here is derived from an EMBL/GenBank/DDBJ whole genome shotgun (WGS) entry which is preliminary data.</text>
</comment>